<comment type="similarity">
    <text evidence="4">Belongs to the ELL/occludin family.</text>
</comment>
<feature type="region of interest" description="Disordered" evidence="5">
    <location>
        <begin position="264"/>
        <end position="285"/>
    </location>
</feature>
<evidence type="ECO:0000256" key="6">
    <source>
        <dbReference type="SAM" id="Phobius"/>
    </source>
</evidence>
<feature type="domain" description="OCEL" evidence="7">
    <location>
        <begin position="1"/>
        <end position="100"/>
    </location>
</feature>
<name>A0ABV0MEB1_9TELE</name>
<dbReference type="EMBL" id="JAHRIO010000068">
    <property type="protein sequence ID" value="MEQ2157450.1"/>
    <property type="molecule type" value="Genomic_DNA"/>
</dbReference>
<keyword evidence="6" id="KW-0472">Membrane</keyword>
<dbReference type="InterPro" id="IPR002109">
    <property type="entry name" value="Glutaredoxin"/>
</dbReference>
<protein>
    <recommendedName>
        <fullName evidence="3">Glutaredoxin-1</fullName>
    </recommendedName>
</protein>
<organism evidence="8 9">
    <name type="scientific">Goodea atripinnis</name>
    <dbReference type="NCBI Taxonomy" id="208336"/>
    <lineage>
        <taxon>Eukaryota</taxon>
        <taxon>Metazoa</taxon>
        <taxon>Chordata</taxon>
        <taxon>Craniata</taxon>
        <taxon>Vertebrata</taxon>
        <taxon>Euteleostomi</taxon>
        <taxon>Actinopterygii</taxon>
        <taxon>Neopterygii</taxon>
        <taxon>Teleostei</taxon>
        <taxon>Neoteleostei</taxon>
        <taxon>Acanthomorphata</taxon>
        <taxon>Ovalentaria</taxon>
        <taxon>Atherinomorphae</taxon>
        <taxon>Cyprinodontiformes</taxon>
        <taxon>Goodeidae</taxon>
        <taxon>Goodea</taxon>
    </lineage>
</organism>
<reference evidence="8 9" key="1">
    <citation type="submission" date="2021-06" db="EMBL/GenBank/DDBJ databases">
        <authorList>
            <person name="Palmer J.M."/>
        </authorList>
    </citation>
    <scope>NUCLEOTIDE SEQUENCE [LARGE SCALE GENOMIC DNA]</scope>
    <source>
        <strain evidence="8 9">GA_2019</strain>
        <tissue evidence="8">Muscle</tissue>
    </source>
</reference>
<dbReference type="PROSITE" id="PS00195">
    <property type="entry name" value="GLUTAREDOXIN_1"/>
    <property type="match status" value="1"/>
</dbReference>
<accession>A0ABV0MEB1</accession>
<feature type="transmembrane region" description="Helical" evidence="6">
    <location>
        <begin position="90"/>
        <end position="107"/>
    </location>
</feature>
<evidence type="ECO:0000256" key="4">
    <source>
        <dbReference type="PROSITE-ProRule" id="PRU01324"/>
    </source>
</evidence>
<dbReference type="Pfam" id="PF07303">
    <property type="entry name" value="Occludin_ELL"/>
    <property type="match status" value="1"/>
</dbReference>
<dbReference type="Gene3D" id="6.10.140.340">
    <property type="match status" value="1"/>
</dbReference>
<dbReference type="SUPFAM" id="SSF144292">
    <property type="entry name" value="occludin/ELL-like"/>
    <property type="match status" value="1"/>
</dbReference>
<dbReference type="PANTHER" id="PTHR46185">
    <property type="entry name" value="GLUTAREDOXIN-1"/>
    <property type="match status" value="1"/>
</dbReference>
<dbReference type="InterPro" id="IPR010844">
    <property type="entry name" value="Occludin_ELL"/>
</dbReference>
<keyword evidence="9" id="KW-1185">Reference proteome</keyword>
<dbReference type="Pfam" id="PF00462">
    <property type="entry name" value="Glutaredoxin"/>
    <property type="match status" value="1"/>
</dbReference>
<evidence type="ECO:0000256" key="1">
    <source>
        <dbReference type="ARBA" id="ARBA00002549"/>
    </source>
</evidence>
<dbReference type="PANTHER" id="PTHR46185:SF1">
    <property type="entry name" value="GLUTAREDOXIN-1"/>
    <property type="match status" value="1"/>
</dbReference>
<evidence type="ECO:0000313" key="8">
    <source>
        <dbReference type="EMBL" id="MEQ2157450.1"/>
    </source>
</evidence>
<evidence type="ECO:0000256" key="2">
    <source>
        <dbReference type="ARBA" id="ARBA00007787"/>
    </source>
</evidence>
<comment type="caution">
    <text evidence="8">The sequence shown here is derived from an EMBL/GenBank/DDBJ whole genome shotgun (WGS) entry which is preliminary data.</text>
</comment>
<gene>
    <name evidence="8" type="ORF">GOODEAATRI_002033</name>
</gene>
<evidence type="ECO:0000256" key="3">
    <source>
        <dbReference type="ARBA" id="ARBA00013662"/>
    </source>
</evidence>
<comment type="function">
    <text evidence="1">Has a glutathione-disulfide oxidoreductase activity in the presence of NADPH and glutathione reductase. Reduces low molecular weight disulfides and proteins.</text>
</comment>
<dbReference type="PROSITE" id="PS51980">
    <property type="entry name" value="OCEL"/>
    <property type="match status" value="1"/>
</dbReference>
<evidence type="ECO:0000313" key="9">
    <source>
        <dbReference type="Proteomes" id="UP001476798"/>
    </source>
</evidence>
<dbReference type="InterPro" id="IPR011767">
    <property type="entry name" value="GLR_AS"/>
</dbReference>
<sequence>KYTPLMSVDQRQNYKDDFNGEYDEYRQLHARVESITRRFTQLDALCRKLVPGTKEHQVLLKHCCHLQAASHLLMRPKMYNEKHVSASRRMVWQLYLVMLFLSIWRFLPDGKLTKREKMAQQFAKAQIKGDKVVVFLKPSCPYCVMAEDILSKYQFKPGHLESIDISGRSDMDSLQDYFLEITGARTRFQRSVSTVRNIVRQRNTTGTLPVKARSGRARKYQRGREEGWVEASRCGHMTRQRDFRSLRLCCWYSLSSCRYPLDGQRSLSTCSRSSSGRSKGKKDTN</sequence>
<feature type="non-terminal residue" evidence="8">
    <location>
        <position position="1"/>
    </location>
</feature>
<evidence type="ECO:0000256" key="5">
    <source>
        <dbReference type="SAM" id="MobiDB-lite"/>
    </source>
</evidence>
<keyword evidence="6" id="KW-0812">Transmembrane</keyword>
<keyword evidence="6" id="KW-1133">Transmembrane helix</keyword>
<dbReference type="SUPFAM" id="SSF52833">
    <property type="entry name" value="Thioredoxin-like"/>
    <property type="match status" value="1"/>
</dbReference>
<feature type="compositionally biased region" description="Low complexity" evidence="5">
    <location>
        <begin position="264"/>
        <end position="277"/>
    </location>
</feature>
<dbReference type="InterPro" id="IPR047185">
    <property type="entry name" value="GLRX1"/>
</dbReference>
<dbReference type="Gene3D" id="3.40.30.10">
    <property type="entry name" value="Glutaredoxin"/>
    <property type="match status" value="1"/>
</dbReference>
<comment type="similarity">
    <text evidence="2">Belongs to the glutaredoxin family.</text>
</comment>
<dbReference type="PROSITE" id="PS51354">
    <property type="entry name" value="GLUTAREDOXIN_2"/>
    <property type="match status" value="1"/>
</dbReference>
<evidence type="ECO:0000259" key="7">
    <source>
        <dbReference type="PROSITE" id="PS51980"/>
    </source>
</evidence>
<dbReference type="Proteomes" id="UP001476798">
    <property type="component" value="Unassembled WGS sequence"/>
</dbReference>
<dbReference type="InterPro" id="IPR036249">
    <property type="entry name" value="Thioredoxin-like_sf"/>
</dbReference>
<proteinExistence type="inferred from homology"/>